<dbReference type="PANTHER" id="PTHR15503">
    <property type="entry name" value="LDOC1 RELATED"/>
    <property type="match status" value="1"/>
</dbReference>
<dbReference type="Pfam" id="PF16297">
    <property type="entry name" value="DUF4939"/>
    <property type="match status" value="1"/>
</dbReference>
<feature type="coiled-coil region" evidence="1">
    <location>
        <begin position="29"/>
        <end position="56"/>
    </location>
</feature>
<evidence type="ECO:0000259" key="3">
    <source>
        <dbReference type="Pfam" id="PF16297"/>
    </source>
</evidence>
<keyword evidence="1" id="KW-0175">Coiled coil</keyword>
<evidence type="ECO:0000256" key="1">
    <source>
        <dbReference type="SAM" id="Coils"/>
    </source>
</evidence>
<proteinExistence type="predicted"/>
<dbReference type="PANTHER" id="PTHR15503:SF36">
    <property type="entry name" value="RETROTRANSPOSON GAG-LIKE PROTEIN 5"/>
    <property type="match status" value="1"/>
</dbReference>
<reference evidence="4" key="1">
    <citation type="submission" date="2023-03" db="UniProtKB">
        <authorList>
            <consortium name="Ensembl"/>
        </authorList>
    </citation>
    <scope>IDENTIFICATION</scope>
</reference>
<sequence length="236" mass="25520">LAAPSSPLAPSPAAPGPEPAQMSEAAGNLNSLRMANVALREELNALRGENANLGLQLGRALAEVNSLRGNVSSYIRWPVPVVPEYAPDELLISVIQDCGTSDGPRPEIEPFSGDPVYLAEFLMQLETFIADHEDHFPGGAERVAFLISFFTGEAKDWAISVTQEGSPLHANFPRFLDEIRKEFRGPIPPSVAKKAIRKLKQGDCTLGSYADAFQFLAQFFLPRELRGAGTGPEAPH</sequence>
<evidence type="ECO:0000256" key="2">
    <source>
        <dbReference type="SAM" id="MobiDB-lite"/>
    </source>
</evidence>
<dbReference type="Ensembl" id="ENSEAST00005010785.1">
    <property type="protein sequence ID" value="ENSEASP00005009933.1"/>
    <property type="gene ID" value="ENSEASG00005007039.1"/>
</dbReference>
<dbReference type="AlphaFoldDB" id="A0A8C4LEJ6"/>
<feature type="domain" description="DUF4939" evidence="3">
    <location>
        <begin position="102"/>
        <end position="183"/>
    </location>
</feature>
<protein>
    <recommendedName>
        <fullName evidence="3">DUF4939 domain-containing protein</fullName>
    </recommendedName>
</protein>
<organism evidence="4">
    <name type="scientific">Equus asinus asinus</name>
    <dbReference type="NCBI Taxonomy" id="83772"/>
    <lineage>
        <taxon>Eukaryota</taxon>
        <taxon>Metazoa</taxon>
        <taxon>Chordata</taxon>
        <taxon>Craniata</taxon>
        <taxon>Vertebrata</taxon>
        <taxon>Euteleostomi</taxon>
        <taxon>Mammalia</taxon>
        <taxon>Eutheria</taxon>
        <taxon>Laurasiatheria</taxon>
        <taxon>Perissodactyla</taxon>
        <taxon>Equidae</taxon>
        <taxon>Equus</taxon>
    </lineage>
</organism>
<feature type="region of interest" description="Disordered" evidence="2">
    <location>
        <begin position="1"/>
        <end position="23"/>
    </location>
</feature>
<accession>A0A8C4LEJ6</accession>
<evidence type="ECO:0000313" key="4">
    <source>
        <dbReference type="Ensembl" id="ENSEASP00005009933.1"/>
    </source>
</evidence>
<dbReference type="InterPro" id="IPR032567">
    <property type="entry name" value="RTL1-rel"/>
</dbReference>
<name>A0A8C4LEJ6_EQUAS</name>
<feature type="compositionally biased region" description="Pro residues" evidence="2">
    <location>
        <begin position="7"/>
        <end position="18"/>
    </location>
</feature>
<dbReference type="InterPro" id="IPR032549">
    <property type="entry name" value="DUF4939"/>
</dbReference>